<protein>
    <recommendedName>
        <fullName evidence="4">Beta-galactosidase trimerisation domain-containing protein</fullName>
    </recommendedName>
</protein>
<evidence type="ECO:0000256" key="1">
    <source>
        <dbReference type="SAM" id="SignalP"/>
    </source>
</evidence>
<evidence type="ECO:0000313" key="2">
    <source>
        <dbReference type="EMBL" id="WEK20994.1"/>
    </source>
</evidence>
<name>A0AAJ5WAM4_9SPHI</name>
<sequence>MKYIYSFTSLLFLLFPVLTAYGQKGINSTNTSENYNPMYWAEGVTDYNNRKNVPGAETEMINDIYAKGWRGVVYWGASRNGAKMNYYYKSPYLEKQSWAVPEKDNLSPLISAAHKKGIKVMINMEGVNPYHWEQNKWTPETIKAAASDLAATGVDAVFEECFEASPKVFVSLARELKSKKVDYISGTDPMLLRESSFVNLWPETGTINIYNYYLKRDKLYNIATLAQHGSLGLGWAKYWNKPTALISPVNRNWGIANEYTPAVIPYLCMIRALQFRMDNFIIFGGVNVFDPIQTQNWIKSYVDKQEKDRPVMNIVVLLKKESNTSEGEAGWNRLFNSGDAITSGAFNAGYNVVVSDKVIPADAYWIYTPGGKNDALPADVVALFNTNKPVFLQSAASIPSGNTINSSWKTVLEKCGIDGTKVFKYAEGSDSPSEVSLPGDQEIEIPYTGYYKNTYLRFTGSDVQRGKDLRAGTIIPANAINGTIYSAPNKTYGRGPYIAGKNNKYLITTTALNWETAYPIANLLSGGGILPSSNVWGIAGKNVTALLAIETTELNITIPNLKDGSKIHVVVWDNMKNKKSEETLTYKAPYTHMLKEYDFILIDTVKD</sequence>
<dbReference type="EMBL" id="CP119313">
    <property type="protein sequence ID" value="WEK20994.1"/>
    <property type="molecule type" value="Genomic_DNA"/>
</dbReference>
<feature type="chain" id="PRO_5042517576" description="Beta-galactosidase trimerisation domain-containing protein" evidence="1">
    <location>
        <begin position="21"/>
        <end position="607"/>
    </location>
</feature>
<reference evidence="2" key="1">
    <citation type="submission" date="2023-03" db="EMBL/GenBank/DDBJ databases">
        <title>Andean soil-derived lignocellulolytic bacterial consortium as a source of novel taxa and putative plastic-active enzymes.</title>
        <authorList>
            <person name="Diaz-Garcia L."/>
            <person name="Chuvochina M."/>
            <person name="Feuerriegel G."/>
            <person name="Bunk B."/>
            <person name="Sproer C."/>
            <person name="Streit W.R."/>
            <person name="Rodriguez L.M."/>
            <person name="Overmann J."/>
            <person name="Jimenez D.J."/>
        </authorList>
    </citation>
    <scope>NUCLEOTIDE SEQUENCE</scope>
    <source>
        <strain evidence="2">MAG 3858</strain>
    </source>
</reference>
<evidence type="ECO:0000313" key="3">
    <source>
        <dbReference type="Proteomes" id="UP001214530"/>
    </source>
</evidence>
<dbReference type="AlphaFoldDB" id="A0AAJ5WAM4"/>
<keyword evidence="1" id="KW-0732">Signal</keyword>
<gene>
    <name evidence="2" type="ORF">P0Y49_07560</name>
</gene>
<organism evidence="2 3">
    <name type="scientific">Candidatus Pedobacter colombiensis</name>
    <dbReference type="NCBI Taxonomy" id="3121371"/>
    <lineage>
        <taxon>Bacteria</taxon>
        <taxon>Pseudomonadati</taxon>
        <taxon>Bacteroidota</taxon>
        <taxon>Sphingobacteriia</taxon>
        <taxon>Sphingobacteriales</taxon>
        <taxon>Sphingobacteriaceae</taxon>
        <taxon>Pedobacter</taxon>
    </lineage>
</organism>
<accession>A0AAJ5WAM4</accession>
<feature type="signal peptide" evidence="1">
    <location>
        <begin position="1"/>
        <end position="20"/>
    </location>
</feature>
<proteinExistence type="predicted"/>
<dbReference type="Proteomes" id="UP001214530">
    <property type="component" value="Chromosome"/>
</dbReference>
<evidence type="ECO:0008006" key="4">
    <source>
        <dbReference type="Google" id="ProtNLM"/>
    </source>
</evidence>